<organism evidence="3 4">
    <name type="scientific">Natrialba swarupiae</name>
    <dbReference type="NCBI Taxonomy" id="2448032"/>
    <lineage>
        <taxon>Archaea</taxon>
        <taxon>Methanobacteriati</taxon>
        <taxon>Methanobacteriota</taxon>
        <taxon>Stenosarchaea group</taxon>
        <taxon>Halobacteria</taxon>
        <taxon>Halobacteriales</taxon>
        <taxon>Natrialbaceae</taxon>
        <taxon>Natrialba</taxon>
    </lineage>
</organism>
<sequence length="200" mass="21482">MSPDDRLESATDANDETLEWLSLAGDGTDAGETIRWRGGPRIQTAYPWVGLAAAGVVAALAAVVLELLPVVALAGVPLPALVAFWALASVSRTEYVVTDRRIAIRRGVLGVDVDTVGLERVQNTAVSQHAIARVVGYGTVTIEAASGATFAFRNVEEFDAVHDRLEDQRHGGRTADLPGSVEEWEAILAEVRGWRRALER</sequence>
<evidence type="ECO:0000256" key="1">
    <source>
        <dbReference type="SAM" id="Phobius"/>
    </source>
</evidence>
<keyword evidence="1" id="KW-1133">Transmembrane helix</keyword>
<dbReference type="Pfam" id="PF03703">
    <property type="entry name" value="bPH_2"/>
    <property type="match status" value="1"/>
</dbReference>
<name>A0A5D5AWP3_9EURY</name>
<protein>
    <submittedName>
        <fullName evidence="3">PH domain-containing protein</fullName>
    </submittedName>
</protein>
<reference evidence="3 4" key="1">
    <citation type="submission" date="2019-08" db="EMBL/GenBank/DDBJ databases">
        <title>Archaea genome.</title>
        <authorList>
            <person name="Kajale S."/>
            <person name="Shouche Y."/>
            <person name="Deshpande N."/>
            <person name="Sharma A."/>
        </authorList>
    </citation>
    <scope>NUCLEOTIDE SEQUENCE [LARGE SCALE GENOMIC DNA]</scope>
    <source>
        <strain evidence="3 4">ESP3B_9</strain>
    </source>
</reference>
<dbReference type="RefSeq" id="WP_149079927.1">
    <property type="nucleotide sequence ID" value="NZ_VTAW01000002.1"/>
</dbReference>
<dbReference type="EMBL" id="VTAW01000002">
    <property type="protein sequence ID" value="TYT63461.1"/>
    <property type="molecule type" value="Genomic_DNA"/>
</dbReference>
<feature type="transmembrane region" description="Helical" evidence="1">
    <location>
        <begin position="45"/>
        <end position="65"/>
    </location>
</feature>
<feature type="domain" description="YdbS-like PH" evidence="2">
    <location>
        <begin position="92"/>
        <end position="164"/>
    </location>
</feature>
<dbReference type="PANTHER" id="PTHR37938">
    <property type="entry name" value="BLL0215 PROTEIN"/>
    <property type="match status" value="1"/>
</dbReference>
<keyword evidence="1" id="KW-0472">Membrane</keyword>
<evidence type="ECO:0000313" key="3">
    <source>
        <dbReference type="EMBL" id="TYT63461.1"/>
    </source>
</evidence>
<keyword evidence="4" id="KW-1185">Reference proteome</keyword>
<evidence type="ECO:0000259" key="2">
    <source>
        <dbReference type="Pfam" id="PF03703"/>
    </source>
</evidence>
<dbReference type="InterPro" id="IPR005182">
    <property type="entry name" value="YdbS-like_PH"/>
</dbReference>
<evidence type="ECO:0000313" key="4">
    <source>
        <dbReference type="Proteomes" id="UP000324104"/>
    </source>
</evidence>
<keyword evidence="1" id="KW-0812">Transmembrane</keyword>
<dbReference type="PANTHER" id="PTHR37938:SF1">
    <property type="entry name" value="BLL0215 PROTEIN"/>
    <property type="match status" value="1"/>
</dbReference>
<gene>
    <name evidence="3" type="ORF">FYC77_02480</name>
</gene>
<accession>A0A5D5AWP3</accession>
<proteinExistence type="predicted"/>
<dbReference type="AlphaFoldDB" id="A0A5D5AWP3"/>
<feature type="transmembrane region" description="Helical" evidence="1">
    <location>
        <begin position="71"/>
        <end position="91"/>
    </location>
</feature>
<comment type="caution">
    <text evidence="3">The sequence shown here is derived from an EMBL/GenBank/DDBJ whole genome shotgun (WGS) entry which is preliminary data.</text>
</comment>
<dbReference type="Proteomes" id="UP000324104">
    <property type="component" value="Unassembled WGS sequence"/>
</dbReference>